<evidence type="ECO:0000256" key="1">
    <source>
        <dbReference type="PROSITE-ProRule" id="PRU00339"/>
    </source>
</evidence>
<feature type="chain" id="PRO_5045969221" evidence="3">
    <location>
        <begin position="22"/>
        <end position="789"/>
    </location>
</feature>
<evidence type="ECO:0000256" key="2">
    <source>
        <dbReference type="SAM" id="Phobius"/>
    </source>
</evidence>
<gene>
    <name evidence="4" type="ORF">ACFSQZ_14945</name>
</gene>
<feature type="transmembrane region" description="Helical" evidence="2">
    <location>
        <begin position="687"/>
        <end position="709"/>
    </location>
</feature>
<dbReference type="Gene3D" id="1.25.40.10">
    <property type="entry name" value="Tetratricopeptide repeat domain"/>
    <property type="match status" value="1"/>
</dbReference>
<keyword evidence="2" id="KW-1133">Transmembrane helix</keyword>
<reference evidence="5" key="1">
    <citation type="journal article" date="2019" name="Int. J. Syst. Evol. Microbiol.">
        <title>The Global Catalogue of Microorganisms (GCM) 10K type strain sequencing project: providing services to taxonomists for standard genome sequencing and annotation.</title>
        <authorList>
            <consortium name="The Broad Institute Genomics Platform"/>
            <consortium name="The Broad Institute Genome Sequencing Center for Infectious Disease"/>
            <person name="Wu L."/>
            <person name="Ma J."/>
        </authorList>
    </citation>
    <scope>NUCLEOTIDE SEQUENCE [LARGE SCALE GENOMIC DNA]</scope>
    <source>
        <strain evidence="5">JCM 16545</strain>
    </source>
</reference>
<accession>A0ABW5E5R8</accession>
<keyword evidence="1" id="KW-0802">TPR repeat</keyword>
<feature type="transmembrane region" description="Helical" evidence="2">
    <location>
        <begin position="658"/>
        <end position="680"/>
    </location>
</feature>
<comment type="caution">
    <text evidence="4">The sequence shown here is derived from an EMBL/GenBank/DDBJ whole genome shotgun (WGS) entry which is preliminary data.</text>
</comment>
<protein>
    <submittedName>
        <fullName evidence="4">BatD family protein</fullName>
    </submittedName>
</protein>
<dbReference type="SUPFAM" id="SSF48452">
    <property type="entry name" value="TPR-like"/>
    <property type="match status" value="1"/>
</dbReference>
<dbReference type="Proteomes" id="UP001597297">
    <property type="component" value="Unassembled WGS sequence"/>
</dbReference>
<dbReference type="PROSITE" id="PS51257">
    <property type="entry name" value="PROKAR_LIPOPROTEIN"/>
    <property type="match status" value="1"/>
</dbReference>
<evidence type="ECO:0000313" key="5">
    <source>
        <dbReference type="Proteomes" id="UP001597297"/>
    </source>
</evidence>
<dbReference type="Pfam" id="PF13584">
    <property type="entry name" value="BatD"/>
    <property type="match status" value="1"/>
</dbReference>
<dbReference type="Pfam" id="PF14559">
    <property type="entry name" value="TPR_19"/>
    <property type="match status" value="1"/>
</dbReference>
<dbReference type="EMBL" id="JBHUJC010000046">
    <property type="protein sequence ID" value="MFD2277764.1"/>
    <property type="molecule type" value="Genomic_DNA"/>
</dbReference>
<evidence type="ECO:0000256" key="3">
    <source>
        <dbReference type="SAM" id="SignalP"/>
    </source>
</evidence>
<feature type="signal peptide" evidence="3">
    <location>
        <begin position="1"/>
        <end position="21"/>
    </location>
</feature>
<dbReference type="InterPro" id="IPR011990">
    <property type="entry name" value="TPR-like_helical_dom_sf"/>
</dbReference>
<dbReference type="InterPro" id="IPR019734">
    <property type="entry name" value="TPR_rpt"/>
</dbReference>
<feature type="repeat" description="TPR" evidence="1">
    <location>
        <begin position="589"/>
        <end position="622"/>
    </location>
</feature>
<keyword evidence="3" id="KW-0732">Signal</keyword>
<organism evidence="4 5">
    <name type="scientific">Rubritalea spongiae</name>
    <dbReference type="NCBI Taxonomy" id="430797"/>
    <lineage>
        <taxon>Bacteria</taxon>
        <taxon>Pseudomonadati</taxon>
        <taxon>Verrucomicrobiota</taxon>
        <taxon>Verrucomicrobiia</taxon>
        <taxon>Verrucomicrobiales</taxon>
        <taxon>Rubritaleaceae</taxon>
        <taxon>Rubritalea</taxon>
    </lineage>
</organism>
<evidence type="ECO:0000313" key="4">
    <source>
        <dbReference type="EMBL" id="MFD2277764.1"/>
    </source>
</evidence>
<sequence length="789" mass="87549">MRHIISILFILTISCFAQSSANSPVITSITSTNLIVGELAAFDITYRDTRPDKSPPEEIAIDGLPITFRTHNYQNINGERYFTYRYIISAKNPGTYTIPSLVLPHQGKSAQSLEVTITVHEQDVLDRVRAPYRDNDIICYSKLFPAKTTLYAGEATVLEYKVYLPSNSNPQRWGLPQPEDATNCTAWRFDPPSESNNIGNVVIDGAQYLAATYTTVLSALKPGKASFGPIETDLIISPATVRSQWGFMRKSVELPLPYDATEFQVIDYPETPPAEFNGAVGDFSIIARHPTKESISLNESITASVSVTGSGNLSQITAPILEDTATWKIIDVSRVEQGDERKSLNGTAEFNYILQPQRGADAFPRFTFSHFNPATKKFYIETTETGPLSVTVPTTSGNAIITAADVPAAEMNDILSPLSEIDLGSIPKTATSTIPVSIWQVIPASLLTWLLIVALKKRSNALSLQNTEKSIRLEAFKKLENAHNKEFLKDAGSFIERWYREDRPAEIDAILKQRDNQCYQPESAQGPTEDQRKDILDTLKKFILLALCFTLTISASSDAADSFEQWLQGDYKAALASYQKQLAEHPNSADLEYNVGNCYYRLNQPGKAALHFERALSIEPRHPEATRNLEFTQKMQGSILAPKLSGIELWASKFSVSFFLQITFAFLWITLLSILALKVLRVKAGKFATLLSATVIAPCIAAASFYIWFVHPQRNAANEGEAAILTQFSPVLTEPIKLSGKELEKKTLIKATPASPCRIIAERGEWSYVALENDVRGWVPNDTVEAIHR</sequence>
<keyword evidence="2" id="KW-0812">Transmembrane</keyword>
<dbReference type="PROSITE" id="PS50005">
    <property type="entry name" value="TPR"/>
    <property type="match status" value="1"/>
</dbReference>
<proteinExistence type="predicted"/>
<dbReference type="PANTHER" id="PTHR40940:SF2">
    <property type="entry name" value="BATD"/>
    <property type="match status" value="1"/>
</dbReference>
<dbReference type="RefSeq" id="WP_377093268.1">
    <property type="nucleotide sequence ID" value="NZ_JBHSJM010000001.1"/>
</dbReference>
<name>A0ABW5E5R8_9BACT</name>
<dbReference type="InterPro" id="IPR025738">
    <property type="entry name" value="BatD"/>
</dbReference>
<keyword evidence="5" id="KW-1185">Reference proteome</keyword>
<dbReference type="SMART" id="SM00028">
    <property type="entry name" value="TPR"/>
    <property type="match status" value="2"/>
</dbReference>
<keyword evidence="2" id="KW-0472">Membrane</keyword>
<dbReference type="PANTHER" id="PTHR40940">
    <property type="entry name" value="PROTEIN BATD-RELATED"/>
    <property type="match status" value="1"/>
</dbReference>